<protein>
    <recommendedName>
        <fullName evidence="7">DNA 3'-5' helicase</fullName>
        <ecNumber evidence="7">5.6.2.4</ecNumber>
    </recommendedName>
</protein>
<proteinExistence type="inferred from homology"/>
<evidence type="ECO:0000313" key="12">
    <source>
        <dbReference type="Proteomes" id="UP000053647"/>
    </source>
</evidence>
<dbReference type="PANTHER" id="PTHR13710">
    <property type="entry name" value="DNA HELICASE RECQ FAMILY MEMBER"/>
    <property type="match status" value="1"/>
</dbReference>
<sequence length="487" mass="55302">MSRGPAPSLETPSLADVRDRGQECFGKHPCHWQIKIAIAFLKRDRDIVCIAGTGMGKTMTFWLPLLFQPSGIQIVVTPLNQLGQQNVNSLRKAGIQSVAINAETATWENFRAIEDLKYRAVIVSPEQLMKPGGEFEKLLIKPEFTSRIIGFVFDEAHCITSWGDFRPEYKELQRLRYILPCQVPFMIASATLTPETLTEVKKRLHMRSENLLTIHMSTDRPNIQLGIRKIKYTLSTYADLGFLIPLGWKEGDPLPLKFLIFFDNIQEAIAAAKFLQSRLPAHLRHKIKWFNSDMTTEFKEEEVEALVSGDTMGFCTTESFRLGMDVSNIRLVLQWRATCSLSTIWQRWGRAVRDRSLQGTAILFAEREYFDDVRQEKQRRKEAKKRKAGNSQAQAPAASAKRRRIDSMPSEATSAPPSSEGKTWNARKKRKVLDPAMDCLINANFRAGFQCRRKVFHIHFNNASSGEKPVTYADATVTASNSIACRQ</sequence>
<evidence type="ECO:0000256" key="2">
    <source>
        <dbReference type="ARBA" id="ARBA00022741"/>
    </source>
</evidence>
<dbReference type="GO" id="GO:0000724">
    <property type="term" value="P:double-strand break repair via homologous recombination"/>
    <property type="evidence" value="ECO:0007669"/>
    <property type="project" value="TreeGrafter"/>
</dbReference>
<dbReference type="InterPro" id="IPR027417">
    <property type="entry name" value="P-loop_NTPase"/>
</dbReference>
<keyword evidence="3" id="KW-0067">ATP-binding</keyword>
<evidence type="ECO:0000259" key="10">
    <source>
        <dbReference type="PROSITE" id="PS51194"/>
    </source>
</evidence>
<dbReference type="Gene3D" id="3.40.50.300">
    <property type="entry name" value="P-loop containing nucleotide triphosphate hydrolases"/>
    <property type="match status" value="2"/>
</dbReference>
<evidence type="ECO:0000256" key="3">
    <source>
        <dbReference type="ARBA" id="ARBA00022840"/>
    </source>
</evidence>
<dbReference type="GO" id="GO:0005694">
    <property type="term" value="C:chromosome"/>
    <property type="evidence" value="ECO:0007669"/>
    <property type="project" value="TreeGrafter"/>
</dbReference>
<evidence type="ECO:0000256" key="8">
    <source>
        <dbReference type="SAM" id="MobiDB-lite"/>
    </source>
</evidence>
<dbReference type="InterPro" id="IPR011545">
    <property type="entry name" value="DEAD/DEAH_box_helicase_dom"/>
</dbReference>
<comment type="similarity">
    <text evidence="1">Belongs to the helicase family. RecQ subfamily.</text>
</comment>
<dbReference type="GO" id="GO:0009378">
    <property type="term" value="F:four-way junction helicase activity"/>
    <property type="evidence" value="ECO:0007669"/>
    <property type="project" value="TreeGrafter"/>
</dbReference>
<keyword evidence="5" id="KW-0413">Isomerase</keyword>
<dbReference type="SMART" id="SM00490">
    <property type="entry name" value="HELICc"/>
    <property type="match status" value="1"/>
</dbReference>
<comment type="catalytic activity">
    <reaction evidence="6">
        <text>Couples ATP hydrolysis with the unwinding of duplex DNA by translocating in the 3'-5' direction.</text>
        <dbReference type="EC" id="5.6.2.4"/>
    </reaction>
</comment>
<dbReference type="SMART" id="SM00487">
    <property type="entry name" value="DEXDc"/>
    <property type="match status" value="1"/>
</dbReference>
<dbReference type="GO" id="GO:0005524">
    <property type="term" value="F:ATP binding"/>
    <property type="evidence" value="ECO:0007669"/>
    <property type="project" value="UniProtKB-KW"/>
</dbReference>
<evidence type="ECO:0000256" key="5">
    <source>
        <dbReference type="ARBA" id="ARBA00023235"/>
    </source>
</evidence>
<dbReference type="InterPro" id="IPR001650">
    <property type="entry name" value="Helicase_C-like"/>
</dbReference>
<evidence type="ECO:0000256" key="6">
    <source>
        <dbReference type="ARBA" id="ARBA00034617"/>
    </source>
</evidence>
<dbReference type="GO" id="GO:0003677">
    <property type="term" value="F:DNA binding"/>
    <property type="evidence" value="ECO:0007669"/>
    <property type="project" value="UniProtKB-KW"/>
</dbReference>
<dbReference type="PANTHER" id="PTHR13710:SF105">
    <property type="entry name" value="ATP-DEPENDENT DNA HELICASE Q1"/>
    <property type="match status" value="1"/>
</dbReference>
<dbReference type="SUPFAM" id="SSF52540">
    <property type="entry name" value="P-loop containing nucleoside triphosphate hydrolases"/>
    <property type="match status" value="1"/>
</dbReference>
<keyword evidence="2" id="KW-0547">Nucleotide-binding</keyword>
<dbReference type="OrthoDB" id="10261556at2759"/>
<feature type="domain" description="Helicase C-terminal" evidence="10">
    <location>
        <begin position="250"/>
        <end position="392"/>
    </location>
</feature>
<dbReference type="HOGENOM" id="CLU_001103_19_0_1"/>
<feature type="region of interest" description="Disordered" evidence="8">
    <location>
        <begin position="375"/>
        <end position="427"/>
    </location>
</feature>
<evidence type="ECO:0000256" key="1">
    <source>
        <dbReference type="ARBA" id="ARBA00005446"/>
    </source>
</evidence>
<dbReference type="GO" id="GO:0043138">
    <property type="term" value="F:3'-5' DNA helicase activity"/>
    <property type="evidence" value="ECO:0007669"/>
    <property type="project" value="UniProtKB-EC"/>
</dbReference>
<organism evidence="11 12">
    <name type="scientific">Paxillus involutus ATCC 200175</name>
    <dbReference type="NCBI Taxonomy" id="664439"/>
    <lineage>
        <taxon>Eukaryota</taxon>
        <taxon>Fungi</taxon>
        <taxon>Dikarya</taxon>
        <taxon>Basidiomycota</taxon>
        <taxon>Agaricomycotina</taxon>
        <taxon>Agaricomycetes</taxon>
        <taxon>Agaricomycetidae</taxon>
        <taxon>Boletales</taxon>
        <taxon>Paxilineae</taxon>
        <taxon>Paxillaceae</taxon>
        <taxon>Paxillus</taxon>
    </lineage>
</organism>
<dbReference type="EC" id="5.6.2.4" evidence="7"/>
<dbReference type="GO" id="GO:0005737">
    <property type="term" value="C:cytoplasm"/>
    <property type="evidence" value="ECO:0007669"/>
    <property type="project" value="TreeGrafter"/>
</dbReference>
<keyword evidence="4" id="KW-0238">DNA-binding</keyword>
<dbReference type="Pfam" id="PF00270">
    <property type="entry name" value="DEAD"/>
    <property type="match status" value="1"/>
</dbReference>
<dbReference type="InterPro" id="IPR014001">
    <property type="entry name" value="Helicase_ATP-bd"/>
</dbReference>
<dbReference type="EMBL" id="KN821821">
    <property type="protein sequence ID" value="KIJ04448.1"/>
    <property type="molecule type" value="Genomic_DNA"/>
</dbReference>
<accession>A0A0C9SZA7</accession>
<evidence type="ECO:0000256" key="7">
    <source>
        <dbReference type="ARBA" id="ARBA00034808"/>
    </source>
</evidence>
<feature type="compositionally biased region" description="Basic residues" evidence="8">
    <location>
        <begin position="377"/>
        <end position="388"/>
    </location>
</feature>
<name>A0A0C9SZA7_PAXIN</name>
<feature type="domain" description="Helicase ATP-binding" evidence="9">
    <location>
        <begin position="38"/>
        <end position="210"/>
    </location>
</feature>
<dbReference type="PROSITE" id="PS51194">
    <property type="entry name" value="HELICASE_CTER"/>
    <property type="match status" value="1"/>
</dbReference>
<gene>
    <name evidence="11" type="ORF">PAXINDRAFT_94707</name>
</gene>
<evidence type="ECO:0000259" key="9">
    <source>
        <dbReference type="PROSITE" id="PS51192"/>
    </source>
</evidence>
<dbReference type="Proteomes" id="UP000053647">
    <property type="component" value="Unassembled WGS sequence"/>
</dbReference>
<reference evidence="12" key="2">
    <citation type="submission" date="2015-01" db="EMBL/GenBank/DDBJ databases">
        <title>Evolutionary Origins and Diversification of the Mycorrhizal Mutualists.</title>
        <authorList>
            <consortium name="DOE Joint Genome Institute"/>
            <consortium name="Mycorrhizal Genomics Consortium"/>
            <person name="Kohler A."/>
            <person name="Kuo A."/>
            <person name="Nagy L.G."/>
            <person name="Floudas D."/>
            <person name="Copeland A."/>
            <person name="Barry K.W."/>
            <person name="Cichocki N."/>
            <person name="Veneault-Fourrey C."/>
            <person name="LaButti K."/>
            <person name="Lindquist E.A."/>
            <person name="Lipzen A."/>
            <person name="Lundell T."/>
            <person name="Morin E."/>
            <person name="Murat C."/>
            <person name="Riley R."/>
            <person name="Ohm R."/>
            <person name="Sun H."/>
            <person name="Tunlid A."/>
            <person name="Henrissat B."/>
            <person name="Grigoriev I.V."/>
            <person name="Hibbett D.S."/>
            <person name="Martin F."/>
        </authorList>
    </citation>
    <scope>NUCLEOTIDE SEQUENCE [LARGE SCALE GENOMIC DNA]</scope>
    <source>
        <strain evidence="12">ATCC 200175</strain>
    </source>
</reference>
<evidence type="ECO:0000313" key="11">
    <source>
        <dbReference type="EMBL" id="KIJ04448.1"/>
    </source>
</evidence>
<dbReference type="AlphaFoldDB" id="A0A0C9SZA7"/>
<keyword evidence="12" id="KW-1185">Reference proteome</keyword>
<evidence type="ECO:0000256" key="4">
    <source>
        <dbReference type="ARBA" id="ARBA00023125"/>
    </source>
</evidence>
<dbReference type="PROSITE" id="PS51192">
    <property type="entry name" value="HELICASE_ATP_BIND_1"/>
    <property type="match status" value="1"/>
</dbReference>
<dbReference type="Pfam" id="PF00271">
    <property type="entry name" value="Helicase_C"/>
    <property type="match status" value="1"/>
</dbReference>
<feature type="compositionally biased region" description="Low complexity" evidence="8">
    <location>
        <begin position="407"/>
        <end position="420"/>
    </location>
</feature>
<reference evidence="11 12" key="1">
    <citation type="submission" date="2014-06" db="EMBL/GenBank/DDBJ databases">
        <authorList>
            <consortium name="DOE Joint Genome Institute"/>
            <person name="Kuo A."/>
            <person name="Kohler A."/>
            <person name="Nagy L.G."/>
            <person name="Floudas D."/>
            <person name="Copeland A."/>
            <person name="Barry K.W."/>
            <person name="Cichocki N."/>
            <person name="Veneault-Fourrey C."/>
            <person name="LaButti K."/>
            <person name="Lindquist E.A."/>
            <person name="Lipzen A."/>
            <person name="Lundell T."/>
            <person name="Morin E."/>
            <person name="Murat C."/>
            <person name="Sun H."/>
            <person name="Tunlid A."/>
            <person name="Henrissat B."/>
            <person name="Grigoriev I.V."/>
            <person name="Hibbett D.S."/>
            <person name="Martin F."/>
            <person name="Nordberg H.P."/>
            <person name="Cantor M.N."/>
            <person name="Hua S.X."/>
        </authorList>
    </citation>
    <scope>NUCLEOTIDE SEQUENCE [LARGE SCALE GENOMIC DNA]</scope>
    <source>
        <strain evidence="11 12">ATCC 200175</strain>
    </source>
</reference>